<name>A0A2I0X185_9ASPA</name>
<dbReference type="Proteomes" id="UP000233837">
    <property type="component" value="Unassembled WGS sequence"/>
</dbReference>
<dbReference type="Pfam" id="PF00078">
    <property type="entry name" value="RVT_1"/>
    <property type="match status" value="1"/>
</dbReference>
<protein>
    <submittedName>
        <fullName evidence="2">Putative mitochondrial protein</fullName>
    </submittedName>
</protein>
<evidence type="ECO:0000313" key="2">
    <source>
        <dbReference type="EMBL" id="PKU81670.1"/>
    </source>
</evidence>
<organism evidence="2 3">
    <name type="scientific">Dendrobium catenatum</name>
    <dbReference type="NCBI Taxonomy" id="906689"/>
    <lineage>
        <taxon>Eukaryota</taxon>
        <taxon>Viridiplantae</taxon>
        <taxon>Streptophyta</taxon>
        <taxon>Embryophyta</taxon>
        <taxon>Tracheophyta</taxon>
        <taxon>Spermatophyta</taxon>
        <taxon>Magnoliopsida</taxon>
        <taxon>Liliopsida</taxon>
        <taxon>Asparagales</taxon>
        <taxon>Orchidaceae</taxon>
        <taxon>Epidendroideae</taxon>
        <taxon>Malaxideae</taxon>
        <taxon>Dendrobiinae</taxon>
        <taxon>Dendrobium</taxon>
    </lineage>
</organism>
<dbReference type="EMBL" id="KZ502231">
    <property type="protein sequence ID" value="PKU81670.1"/>
    <property type="molecule type" value="Genomic_DNA"/>
</dbReference>
<gene>
    <name evidence="2" type="ORF">MA16_Dca019668</name>
</gene>
<reference evidence="2 3" key="1">
    <citation type="journal article" date="2016" name="Sci. Rep.">
        <title>The Dendrobium catenatum Lindl. genome sequence provides insights into polysaccharide synthase, floral development and adaptive evolution.</title>
        <authorList>
            <person name="Zhang G.Q."/>
            <person name="Xu Q."/>
            <person name="Bian C."/>
            <person name="Tsai W.C."/>
            <person name="Yeh C.M."/>
            <person name="Liu K.W."/>
            <person name="Yoshida K."/>
            <person name="Zhang L.S."/>
            <person name="Chang S.B."/>
            <person name="Chen F."/>
            <person name="Shi Y."/>
            <person name="Su Y.Y."/>
            <person name="Zhang Y.Q."/>
            <person name="Chen L.J."/>
            <person name="Yin Y."/>
            <person name="Lin M."/>
            <person name="Huang H."/>
            <person name="Deng H."/>
            <person name="Wang Z.W."/>
            <person name="Zhu S.L."/>
            <person name="Zhao X."/>
            <person name="Deng C."/>
            <person name="Niu S.C."/>
            <person name="Huang J."/>
            <person name="Wang M."/>
            <person name="Liu G.H."/>
            <person name="Yang H.J."/>
            <person name="Xiao X.J."/>
            <person name="Hsiao Y.Y."/>
            <person name="Wu W.L."/>
            <person name="Chen Y.Y."/>
            <person name="Mitsuda N."/>
            <person name="Ohme-Takagi M."/>
            <person name="Luo Y.B."/>
            <person name="Van de Peer Y."/>
            <person name="Liu Z.J."/>
        </authorList>
    </citation>
    <scope>NUCLEOTIDE SEQUENCE [LARGE SCALE GENOMIC DNA]</scope>
    <source>
        <tissue evidence="2">The whole plant</tissue>
    </source>
</reference>
<dbReference type="SUPFAM" id="SSF56672">
    <property type="entry name" value="DNA/RNA polymerases"/>
    <property type="match status" value="1"/>
</dbReference>
<dbReference type="PANTHER" id="PTHR33116">
    <property type="entry name" value="REVERSE TRANSCRIPTASE ZINC-BINDING DOMAIN-CONTAINING PROTEIN-RELATED-RELATED"/>
    <property type="match status" value="1"/>
</dbReference>
<reference evidence="2 3" key="2">
    <citation type="journal article" date="2017" name="Nature">
        <title>The Apostasia genome and the evolution of orchids.</title>
        <authorList>
            <person name="Zhang G.Q."/>
            <person name="Liu K.W."/>
            <person name="Li Z."/>
            <person name="Lohaus R."/>
            <person name="Hsiao Y.Y."/>
            <person name="Niu S.C."/>
            <person name="Wang J.Y."/>
            <person name="Lin Y.C."/>
            <person name="Xu Q."/>
            <person name="Chen L.J."/>
            <person name="Yoshida K."/>
            <person name="Fujiwara S."/>
            <person name="Wang Z.W."/>
            <person name="Zhang Y.Q."/>
            <person name="Mitsuda N."/>
            <person name="Wang M."/>
            <person name="Liu G.H."/>
            <person name="Pecoraro L."/>
            <person name="Huang H.X."/>
            <person name="Xiao X.J."/>
            <person name="Lin M."/>
            <person name="Wu X.Y."/>
            <person name="Wu W.L."/>
            <person name="Chen Y.Y."/>
            <person name="Chang S.B."/>
            <person name="Sakamoto S."/>
            <person name="Ohme-Takagi M."/>
            <person name="Yagi M."/>
            <person name="Zeng S.J."/>
            <person name="Shen C.Y."/>
            <person name="Yeh C.M."/>
            <person name="Luo Y.B."/>
            <person name="Tsai W.C."/>
            <person name="Van de Peer Y."/>
            <person name="Liu Z.J."/>
        </authorList>
    </citation>
    <scope>NUCLEOTIDE SEQUENCE [LARGE SCALE GENOMIC DNA]</scope>
    <source>
        <tissue evidence="2">The whole plant</tissue>
    </source>
</reference>
<evidence type="ECO:0000259" key="1">
    <source>
        <dbReference type="PROSITE" id="PS50878"/>
    </source>
</evidence>
<dbReference type="AlphaFoldDB" id="A0A2I0X185"/>
<dbReference type="STRING" id="906689.A0A2I0X185"/>
<keyword evidence="3" id="KW-1185">Reference proteome</keyword>
<dbReference type="PROSITE" id="PS50878">
    <property type="entry name" value="RT_POL"/>
    <property type="match status" value="1"/>
</dbReference>
<feature type="domain" description="Reverse transcriptase" evidence="1">
    <location>
        <begin position="1"/>
        <end position="121"/>
    </location>
</feature>
<evidence type="ECO:0000313" key="3">
    <source>
        <dbReference type="Proteomes" id="UP000233837"/>
    </source>
</evidence>
<sequence length="224" mass="25747">MECVTNPIFLVQINGVDLDGIRGRSGFRQGCPFSPYLFILCSQLLINAFFSKGRNLGIKVAHMSPSISHLLFADDILIFSNAKMKNLKRIKKITLDYCRWTGKQINFSKSSIIFNYLGIKIALRRLVAANFSKILEKAAFKLDIWGKKFISSMGRVVLIKSVIQAIHELYYSLSLVPMSILKRLDRMCRDFLWNKRNGNNGLHYVAWKDYENQKAMVVLVFIQL</sequence>
<dbReference type="InterPro" id="IPR000477">
    <property type="entry name" value="RT_dom"/>
</dbReference>
<dbReference type="InterPro" id="IPR043502">
    <property type="entry name" value="DNA/RNA_pol_sf"/>
</dbReference>
<dbReference type="PANTHER" id="PTHR33116:SF80">
    <property type="entry name" value="REVERSE TRANSCRIPTASE ZINC-BINDING DOMAIN-CONTAINING PROTEIN"/>
    <property type="match status" value="1"/>
</dbReference>
<accession>A0A2I0X185</accession>
<proteinExistence type="predicted"/>